<evidence type="ECO:0000313" key="8">
    <source>
        <dbReference type="EMBL" id="GHO99937.1"/>
    </source>
</evidence>
<dbReference type="GO" id="GO:0006207">
    <property type="term" value="P:'de novo' pyrimidine nucleobase biosynthetic process"/>
    <property type="evidence" value="ECO:0007669"/>
    <property type="project" value="TreeGrafter"/>
</dbReference>
<dbReference type="InterPro" id="IPR013785">
    <property type="entry name" value="Aldolase_TIM"/>
</dbReference>
<dbReference type="NCBIfam" id="NF005741">
    <property type="entry name" value="PRK07565.1"/>
    <property type="match status" value="1"/>
</dbReference>
<evidence type="ECO:0000256" key="6">
    <source>
        <dbReference type="ARBA" id="ARBA00023002"/>
    </source>
</evidence>
<dbReference type="UniPathway" id="UPA00070"/>
<dbReference type="Proteomes" id="UP000597444">
    <property type="component" value="Unassembled WGS sequence"/>
</dbReference>
<dbReference type="Gene3D" id="3.20.20.70">
    <property type="entry name" value="Aldolase class I"/>
    <property type="match status" value="1"/>
</dbReference>
<dbReference type="EMBL" id="BNJK01000002">
    <property type="protein sequence ID" value="GHO99937.1"/>
    <property type="molecule type" value="Genomic_DNA"/>
</dbReference>
<feature type="domain" description="Dihydroorotate dehydrogenase catalytic" evidence="7">
    <location>
        <begin position="78"/>
        <end position="289"/>
    </location>
</feature>
<evidence type="ECO:0000259" key="7">
    <source>
        <dbReference type="Pfam" id="PF01180"/>
    </source>
</evidence>
<keyword evidence="3" id="KW-0285">Flavoprotein</keyword>
<reference evidence="8" key="1">
    <citation type="submission" date="2020-10" db="EMBL/GenBank/DDBJ databases">
        <title>Taxonomic study of unclassified bacteria belonging to the class Ktedonobacteria.</title>
        <authorList>
            <person name="Yabe S."/>
            <person name="Wang C.M."/>
            <person name="Zheng Y."/>
            <person name="Sakai Y."/>
            <person name="Cavaletti L."/>
            <person name="Monciardini P."/>
            <person name="Donadio S."/>
        </authorList>
    </citation>
    <scope>NUCLEOTIDE SEQUENCE</scope>
    <source>
        <strain evidence="8">ID150040</strain>
    </source>
</reference>
<comment type="cofactor">
    <cofactor evidence="1">
        <name>FMN</name>
        <dbReference type="ChEBI" id="CHEBI:58210"/>
    </cofactor>
</comment>
<keyword evidence="9" id="KW-1185">Reference proteome</keyword>
<keyword evidence="4" id="KW-0288">FMN</keyword>
<accession>A0A8J3N639</accession>
<dbReference type="CDD" id="cd04739">
    <property type="entry name" value="DHOD_like"/>
    <property type="match status" value="1"/>
</dbReference>
<gene>
    <name evidence="8" type="ORF">KSF_099850</name>
</gene>
<dbReference type="Pfam" id="PF01180">
    <property type="entry name" value="DHO_dh"/>
    <property type="match status" value="1"/>
</dbReference>
<protein>
    <submittedName>
        <fullName evidence="8">Dihydroorotate dehydrogenase</fullName>
    </submittedName>
</protein>
<keyword evidence="6" id="KW-0560">Oxidoreductase</keyword>
<evidence type="ECO:0000256" key="5">
    <source>
        <dbReference type="ARBA" id="ARBA00022975"/>
    </source>
</evidence>
<evidence type="ECO:0000256" key="3">
    <source>
        <dbReference type="ARBA" id="ARBA00022630"/>
    </source>
</evidence>
<dbReference type="PANTHER" id="PTHR48109">
    <property type="entry name" value="DIHYDROOROTATE DEHYDROGENASE (QUINONE), MITOCHONDRIAL-RELATED"/>
    <property type="match status" value="1"/>
</dbReference>
<comment type="pathway">
    <text evidence="2">Pyrimidine metabolism; UMP biosynthesis via de novo pathway.</text>
</comment>
<evidence type="ECO:0000313" key="9">
    <source>
        <dbReference type="Proteomes" id="UP000597444"/>
    </source>
</evidence>
<dbReference type="AlphaFoldDB" id="A0A8J3N639"/>
<dbReference type="InterPro" id="IPR005720">
    <property type="entry name" value="Dihydroorotate_DH_cat"/>
</dbReference>
<dbReference type="RefSeq" id="WP_220210545.1">
    <property type="nucleotide sequence ID" value="NZ_BNJK01000002.1"/>
</dbReference>
<evidence type="ECO:0000256" key="2">
    <source>
        <dbReference type="ARBA" id="ARBA00004725"/>
    </source>
</evidence>
<comment type="caution">
    <text evidence="8">The sequence shown here is derived from an EMBL/GenBank/DDBJ whole genome shotgun (WGS) entry which is preliminary data.</text>
</comment>
<evidence type="ECO:0000256" key="4">
    <source>
        <dbReference type="ARBA" id="ARBA00022643"/>
    </source>
</evidence>
<dbReference type="InterPro" id="IPR050074">
    <property type="entry name" value="DHO_dehydrogenase"/>
</dbReference>
<organism evidence="8 9">
    <name type="scientific">Reticulibacter mediterranei</name>
    <dbReference type="NCBI Taxonomy" id="2778369"/>
    <lineage>
        <taxon>Bacteria</taxon>
        <taxon>Bacillati</taxon>
        <taxon>Chloroflexota</taxon>
        <taxon>Ktedonobacteria</taxon>
        <taxon>Ktedonobacterales</taxon>
        <taxon>Reticulibacteraceae</taxon>
        <taxon>Reticulibacter</taxon>
    </lineage>
</organism>
<name>A0A8J3N639_9CHLR</name>
<evidence type="ECO:0000256" key="1">
    <source>
        <dbReference type="ARBA" id="ARBA00001917"/>
    </source>
</evidence>
<dbReference type="GO" id="GO:0005737">
    <property type="term" value="C:cytoplasm"/>
    <property type="evidence" value="ECO:0007669"/>
    <property type="project" value="InterPro"/>
</dbReference>
<keyword evidence="5" id="KW-0665">Pyrimidine biosynthesis</keyword>
<sequence length="336" mass="37294">MTSLDLTTTYLGLHLKNPLVASASPLTKRLDYVRRLEDAGASAVVMYSLFEEQITHESAELNHYLSRGTHSFAEALSYFPEMERYNIGPERYLEHLHNVKSAVKIPVIGSLNGISPGGWVEYARKIEQAGADALELNIYYLPTDLNLSSTELEETYVDLVKEVRAAVTLPLALKLSPFFTALPYIARRFVEAGANGLVLFNRFYQPDLDLDTLEVVPNLELSTSAEVRLPLRWIALLSGRIPADFALTSGVHTARDVLKAVMAGASVAMMTSVLLSNGINHLASILANMQLWMEEHEYSSIAQMRGSMSQRAVAEPAAFERANYLKALNSFDHYLP</sequence>
<dbReference type="SUPFAM" id="SSF51395">
    <property type="entry name" value="FMN-linked oxidoreductases"/>
    <property type="match status" value="1"/>
</dbReference>
<dbReference type="PIRSF" id="PIRSF000164">
    <property type="entry name" value="DHO_oxidase"/>
    <property type="match status" value="1"/>
</dbReference>
<proteinExistence type="predicted"/>
<dbReference type="GO" id="GO:0004152">
    <property type="term" value="F:dihydroorotate dehydrogenase activity"/>
    <property type="evidence" value="ECO:0007669"/>
    <property type="project" value="InterPro"/>
</dbReference>
<dbReference type="InterPro" id="IPR012135">
    <property type="entry name" value="Dihydroorotate_DH_1_2"/>
</dbReference>
<dbReference type="GO" id="GO:0044205">
    <property type="term" value="P:'de novo' UMP biosynthetic process"/>
    <property type="evidence" value="ECO:0007669"/>
    <property type="project" value="UniProtKB-UniPathway"/>
</dbReference>
<dbReference type="PANTHER" id="PTHR48109:SF3">
    <property type="entry name" value="SLL0744 PROTEIN"/>
    <property type="match status" value="1"/>
</dbReference>